<evidence type="ECO:0000256" key="1">
    <source>
        <dbReference type="SAM" id="MobiDB-lite"/>
    </source>
</evidence>
<gene>
    <name evidence="2" type="ORF">AND_001157</name>
</gene>
<proteinExistence type="predicted"/>
<dbReference type="Proteomes" id="UP000000673">
    <property type="component" value="Unassembled WGS sequence"/>
</dbReference>
<dbReference type="AlphaFoldDB" id="W5JUT5"/>
<feature type="compositionally biased region" description="Low complexity" evidence="1">
    <location>
        <begin position="75"/>
        <end position="84"/>
    </location>
</feature>
<feature type="compositionally biased region" description="Low complexity" evidence="1">
    <location>
        <begin position="1"/>
        <end position="13"/>
    </location>
</feature>
<dbReference type="EnsemblMetazoa" id="ADAC001157-RA">
    <property type="protein sequence ID" value="ADAC001157-PA"/>
    <property type="gene ID" value="ADAC001157"/>
</dbReference>
<reference evidence="2" key="3">
    <citation type="journal article" date="2013" name="Nucleic Acids Res.">
        <title>The genome of Anopheles darlingi, the main neotropical malaria vector.</title>
        <authorList>
            <person name="Marinotti O."/>
            <person name="Cerqueira G.C."/>
            <person name="de Almeida L.G."/>
            <person name="Ferro M.I."/>
            <person name="Loreto E.L."/>
            <person name="Zaha A."/>
            <person name="Teixeira S.M."/>
            <person name="Wespiser A.R."/>
            <person name="Almeida E Silva A."/>
            <person name="Schlindwein A.D."/>
            <person name="Pacheco A.C."/>
            <person name="Silva A.L."/>
            <person name="Graveley B.R."/>
            <person name="Walenz B.P."/>
            <person name="Lima Bde A."/>
            <person name="Ribeiro C.A."/>
            <person name="Nunes-Silva C.G."/>
            <person name="de Carvalho C.R."/>
            <person name="Soares C.M."/>
            <person name="de Menezes C.B."/>
            <person name="Matiolli C."/>
            <person name="Caffrey D."/>
            <person name="Araujo D.A."/>
            <person name="de Oliveira D.M."/>
            <person name="Golenbock D."/>
            <person name="Grisard E.C."/>
            <person name="Fantinatti-Garboggini F."/>
            <person name="de Carvalho F.M."/>
            <person name="Barcellos F.G."/>
            <person name="Prosdocimi F."/>
            <person name="May G."/>
            <person name="Azevedo Junior G.M."/>
            <person name="Guimaraes G.M."/>
            <person name="Goldman G.H."/>
            <person name="Padilha I.Q."/>
            <person name="Batista Jda S."/>
            <person name="Ferro J.A."/>
            <person name="Ribeiro J.M."/>
            <person name="Fietto J.L."/>
            <person name="Dabbas K.M."/>
            <person name="Cerdeira L."/>
            <person name="Agnez-Lima L.F."/>
            <person name="Brocchi M."/>
            <person name="de Carvalho M.O."/>
            <person name="Teixeira Mde M."/>
            <person name="Diniz Maia Mde M."/>
            <person name="Goldman M.H."/>
            <person name="Cruz Schneider M.P."/>
            <person name="Felipe M.S."/>
            <person name="Hungria M."/>
            <person name="Nicolas M.F."/>
            <person name="Pereira M."/>
            <person name="Montes M.A."/>
            <person name="Cantao M.E."/>
            <person name="Vincentz M."/>
            <person name="Rafael M.S."/>
            <person name="Silverman N."/>
            <person name="Stoco P.H."/>
            <person name="Souza R.C."/>
            <person name="Vicentini R."/>
            <person name="Gazzinelli R.T."/>
            <person name="Neves Rde O."/>
            <person name="Silva R."/>
            <person name="Astolfi-Filho S."/>
            <person name="Maciel T.E."/>
            <person name="Urmenyi T.P."/>
            <person name="Tadei W.P."/>
            <person name="Camargo E.P."/>
            <person name="de Vasconcelos A.T."/>
        </authorList>
    </citation>
    <scope>NUCLEOTIDE SEQUENCE</scope>
</reference>
<reference evidence="3" key="4">
    <citation type="submission" date="2015-06" db="UniProtKB">
        <authorList>
            <consortium name="EnsemblMetazoa"/>
        </authorList>
    </citation>
    <scope>IDENTIFICATION</scope>
</reference>
<organism evidence="2">
    <name type="scientific">Anopheles darlingi</name>
    <name type="common">Mosquito</name>
    <dbReference type="NCBI Taxonomy" id="43151"/>
    <lineage>
        <taxon>Eukaryota</taxon>
        <taxon>Metazoa</taxon>
        <taxon>Ecdysozoa</taxon>
        <taxon>Arthropoda</taxon>
        <taxon>Hexapoda</taxon>
        <taxon>Insecta</taxon>
        <taxon>Pterygota</taxon>
        <taxon>Neoptera</taxon>
        <taxon>Endopterygota</taxon>
        <taxon>Diptera</taxon>
        <taxon>Nematocera</taxon>
        <taxon>Culicoidea</taxon>
        <taxon>Culicidae</taxon>
        <taxon>Anophelinae</taxon>
        <taxon>Anopheles</taxon>
    </lineage>
</organism>
<protein>
    <submittedName>
        <fullName evidence="2 3">Uncharacterized protein</fullName>
    </submittedName>
</protein>
<evidence type="ECO:0000313" key="4">
    <source>
        <dbReference type="Proteomes" id="UP000000673"/>
    </source>
</evidence>
<evidence type="ECO:0000313" key="2">
    <source>
        <dbReference type="EMBL" id="ETN67043.1"/>
    </source>
</evidence>
<feature type="compositionally biased region" description="Pro residues" evidence="1">
    <location>
        <begin position="60"/>
        <end position="74"/>
    </location>
</feature>
<reference evidence="2 4" key="1">
    <citation type="journal article" date="2010" name="BMC Genomics">
        <title>Combination of measures distinguishes pre-miRNAs from other stem-loops in the genome of the newly sequenced Anopheles darlingi.</title>
        <authorList>
            <person name="Mendes N.D."/>
            <person name="Freitas A.T."/>
            <person name="Vasconcelos A.T."/>
            <person name="Sagot M.F."/>
        </authorList>
    </citation>
    <scope>NUCLEOTIDE SEQUENCE</scope>
</reference>
<dbReference type="VEuPathDB" id="VectorBase:ADAR2_004431"/>
<name>W5JUT5_ANODA</name>
<feature type="compositionally biased region" description="Basic and acidic residues" evidence="1">
    <location>
        <begin position="25"/>
        <end position="43"/>
    </location>
</feature>
<sequence length="155" mass="15625">MGGGPATTTTPTAVYRDTDSDLGDDSPRSNDTADEHDESDHGPAADGESSDEGVNVNRAAPPPPLPPSAPPSETPPQTTTTTGSRAKMTSGMEFGRSPPDHHSELSQATQAAAAAAALGHNHPLGVLSNLTALNMNMPGSDGAGVGVGRVRPAPR</sequence>
<feature type="region of interest" description="Disordered" evidence="1">
    <location>
        <begin position="132"/>
        <end position="155"/>
    </location>
</feature>
<dbReference type="HOGENOM" id="CLU_1696985_0_0_1"/>
<dbReference type="EMBL" id="ADMH02000302">
    <property type="protein sequence ID" value="ETN67043.1"/>
    <property type="molecule type" value="Genomic_DNA"/>
</dbReference>
<feature type="region of interest" description="Disordered" evidence="1">
    <location>
        <begin position="1"/>
        <end position="114"/>
    </location>
</feature>
<accession>W5JUT5</accession>
<keyword evidence="4" id="KW-1185">Reference proteome</keyword>
<reference evidence="2" key="2">
    <citation type="submission" date="2010-05" db="EMBL/GenBank/DDBJ databases">
        <authorList>
            <person name="Almeida L.G."/>
            <person name="Nicolas M.F."/>
            <person name="Souza R.C."/>
            <person name="Vasconcelos A.T.R."/>
        </authorList>
    </citation>
    <scope>NUCLEOTIDE SEQUENCE</scope>
</reference>
<evidence type="ECO:0000313" key="3">
    <source>
        <dbReference type="EnsemblMetazoa" id="ADAC001157-PA"/>
    </source>
</evidence>
<dbReference type="VEuPathDB" id="VectorBase:ADAC001157"/>